<dbReference type="PROSITE" id="PS01031">
    <property type="entry name" value="SHSP"/>
    <property type="match status" value="1"/>
</dbReference>
<name>A0A3M7TZF9_9BACI</name>
<feature type="domain" description="SHSP" evidence="3">
    <location>
        <begin position="36"/>
        <end position="144"/>
    </location>
</feature>
<proteinExistence type="inferred from homology"/>
<organism evidence="4 5">
    <name type="scientific">Alteribacter keqinensis</name>
    <dbReference type="NCBI Taxonomy" id="2483800"/>
    <lineage>
        <taxon>Bacteria</taxon>
        <taxon>Bacillati</taxon>
        <taxon>Bacillota</taxon>
        <taxon>Bacilli</taxon>
        <taxon>Bacillales</taxon>
        <taxon>Bacillaceae</taxon>
        <taxon>Alteribacter</taxon>
    </lineage>
</organism>
<protein>
    <submittedName>
        <fullName evidence="4">Hsp20/alpha crystallin family protein</fullName>
    </submittedName>
</protein>
<dbReference type="EMBL" id="RHIB01000001">
    <property type="protein sequence ID" value="RNA69825.1"/>
    <property type="molecule type" value="Genomic_DNA"/>
</dbReference>
<dbReference type="CDD" id="cd06464">
    <property type="entry name" value="ACD_sHsps-like"/>
    <property type="match status" value="1"/>
</dbReference>
<evidence type="ECO:0000259" key="3">
    <source>
        <dbReference type="PROSITE" id="PS01031"/>
    </source>
</evidence>
<sequence>MEDFKNNRRTPKPIHEKPIGDILSSIDGFFQDTIKQISTPRAINVYEYETKREYVIEAELPGVKKNQISIDIYHNYIRIAVNDHGVSETRNEKKGYVSQSRKFQRAERTISLPFYVNESEVKATLKDGLLVIRIPNRRKRIQVD</sequence>
<gene>
    <name evidence="4" type="ORF">EBO34_07790</name>
</gene>
<dbReference type="InterPro" id="IPR002068">
    <property type="entry name" value="A-crystallin/Hsp20_dom"/>
</dbReference>
<reference evidence="4 5" key="1">
    <citation type="submission" date="2018-10" db="EMBL/GenBank/DDBJ databases">
        <title>Bacillus Keqinensis sp. nov., a moderately halophilic bacterium isolated from a saline-alkaline lake.</title>
        <authorList>
            <person name="Wang H."/>
        </authorList>
    </citation>
    <scope>NUCLEOTIDE SEQUENCE [LARGE SCALE GENOMIC DNA]</scope>
    <source>
        <strain evidence="4 5">KQ-3</strain>
    </source>
</reference>
<dbReference type="InterPro" id="IPR008978">
    <property type="entry name" value="HSP20-like_chaperone"/>
</dbReference>
<evidence type="ECO:0000256" key="2">
    <source>
        <dbReference type="RuleBase" id="RU003616"/>
    </source>
</evidence>
<accession>A0A3M7TZF9</accession>
<dbReference type="AlphaFoldDB" id="A0A3M7TZF9"/>
<dbReference type="PANTHER" id="PTHR11527">
    <property type="entry name" value="HEAT-SHOCK PROTEIN 20 FAMILY MEMBER"/>
    <property type="match status" value="1"/>
</dbReference>
<dbReference type="OrthoDB" id="1806521at2"/>
<dbReference type="Gene3D" id="2.60.40.790">
    <property type="match status" value="1"/>
</dbReference>
<comment type="caution">
    <text evidence="4">The sequence shown here is derived from an EMBL/GenBank/DDBJ whole genome shotgun (WGS) entry which is preliminary data.</text>
</comment>
<comment type="similarity">
    <text evidence="1 2">Belongs to the small heat shock protein (HSP20) family.</text>
</comment>
<dbReference type="Proteomes" id="UP000278746">
    <property type="component" value="Unassembled WGS sequence"/>
</dbReference>
<evidence type="ECO:0000313" key="4">
    <source>
        <dbReference type="EMBL" id="RNA69825.1"/>
    </source>
</evidence>
<evidence type="ECO:0000313" key="5">
    <source>
        <dbReference type="Proteomes" id="UP000278746"/>
    </source>
</evidence>
<evidence type="ECO:0000256" key="1">
    <source>
        <dbReference type="PROSITE-ProRule" id="PRU00285"/>
    </source>
</evidence>
<dbReference type="InterPro" id="IPR031107">
    <property type="entry name" value="Small_HSP"/>
</dbReference>
<dbReference type="Pfam" id="PF00011">
    <property type="entry name" value="HSP20"/>
    <property type="match status" value="1"/>
</dbReference>
<dbReference type="RefSeq" id="WP_122897337.1">
    <property type="nucleotide sequence ID" value="NZ_RHIB01000001.1"/>
</dbReference>
<keyword evidence="5" id="KW-1185">Reference proteome</keyword>
<dbReference type="SUPFAM" id="SSF49764">
    <property type="entry name" value="HSP20-like chaperones"/>
    <property type="match status" value="1"/>
</dbReference>